<dbReference type="EMBL" id="CASHSV030000311">
    <property type="protein sequence ID" value="CAJ2659165.1"/>
    <property type="molecule type" value="Genomic_DNA"/>
</dbReference>
<comment type="caution">
    <text evidence="1">The sequence shown here is derived from an EMBL/GenBank/DDBJ whole genome shotgun (WGS) entry which is preliminary data.</text>
</comment>
<evidence type="ECO:0000313" key="1">
    <source>
        <dbReference type="EMBL" id="CAJ2659165.1"/>
    </source>
</evidence>
<accession>A0ACB0KR29</accession>
<dbReference type="Proteomes" id="UP001177021">
    <property type="component" value="Unassembled WGS sequence"/>
</dbReference>
<gene>
    <name evidence="1" type="ORF">MILVUS5_LOCUS25401</name>
</gene>
<proteinExistence type="predicted"/>
<keyword evidence="2" id="KW-1185">Reference proteome</keyword>
<organism evidence="1 2">
    <name type="scientific">Trifolium pratense</name>
    <name type="common">Red clover</name>
    <dbReference type="NCBI Taxonomy" id="57577"/>
    <lineage>
        <taxon>Eukaryota</taxon>
        <taxon>Viridiplantae</taxon>
        <taxon>Streptophyta</taxon>
        <taxon>Embryophyta</taxon>
        <taxon>Tracheophyta</taxon>
        <taxon>Spermatophyta</taxon>
        <taxon>Magnoliopsida</taxon>
        <taxon>eudicotyledons</taxon>
        <taxon>Gunneridae</taxon>
        <taxon>Pentapetalae</taxon>
        <taxon>rosids</taxon>
        <taxon>fabids</taxon>
        <taxon>Fabales</taxon>
        <taxon>Fabaceae</taxon>
        <taxon>Papilionoideae</taxon>
        <taxon>50 kb inversion clade</taxon>
        <taxon>NPAAA clade</taxon>
        <taxon>Hologalegina</taxon>
        <taxon>IRL clade</taxon>
        <taxon>Trifolieae</taxon>
        <taxon>Trifolium</taxon>
    </lineage>
</organism>
<reference evidence="1" key="1">
    <citation type="submission" date="2023-10" db="EMBL/GenBank/DDBJ databases">
        <authorList>
            <person name="Rodriguez Cubillos JULIANA M."/>
            <person name="De Vega J."/>
        </authorList>
    </citation>
    <scope>NUCLEOTIDE SEQUENCE</scope>
</reference>
<evidence type="ECO:0000313" key="2">
    <source>
        <dbReference type="Proteomes" id="UP001177021"/>
    </source>
</evidence>
<name>A0ACB0KR29_TRIPR</name>
<protein>
    <submittedName>
        <fullName evidence="1">Uncharacterized protein</fullName>
    </submittedName>
</protein>
<sequence length="392" mass="43297">MAAFIAPSNLQISPHFLASPQFSRTFPPPSSRKPFRPRSALKEWRDYEEAVKRKDLAGALSFLKSLETEQRVTVEPFGEGTTSPVAELTRSRFRELELFGPQRDWEVLDTCMNADNMKLVANAYKFLKDRGFLPNFGKCRNIVLEGTRNVTPDVLSSSTGLEVTKLAPKKWGLSDGSSTALVAFLGGVSFLISQGIDLRPNLAVILGLAFADSIFLGGTCLAQISSYWPPYRRRILIHEAGHLLIAYLMGCPIRGVILDPIVAMQMGIQGQAGTQFWDEKVASDLAEGRLDGSAFDRYCMVLFAGIAAEALIYGEAEGGENDENLFRNVCLLLEPPLSVAEMSNQARWSVMQSYNLLKWHKAAHRAAVKALETGGSLSAVIRRIEETLYSEK</sequence>